<dbReference type="PRINTS" id="PR00463">
    <property type="entry name" value="EP450I"/>
</dbReference>
<dbReference type="GO" id="GO:0016705">
    <property type="term" value="F:oxidoreductase activity, acting on paired donors, with incorporation or reduction of molecular oxygen"/>
    <property type="evidence" value="ECO:0007669"/>
    <property type="project" value="InterPro"/>
</dbReference>
<organism>
    <name type="scientific">Culex quinquefasciatus</name>
    <name type="common">Southern house mosquito</name>
    <name type="synonym">Culex pungens</name>
    <dbReference type="NCBI Taxonomy" id="7176"/>
    <lineage>
        <taxon>Eukaryota</taxon>
        <taxon>Metazoa</taxon>
        <taxon>Ecdysozoa</taxon>
        <taxon>Arthropoda</taxon>
        <taxon>Hexapoda</taxon>
        <taxon>Insecta</taxon>
        <taxon>Pterygota</taxon>
        <taxon>Neoptera</taxon>
        <taxon>Endopterygota</taxon>
        <taxon>Diptera</taxon>
        <taxon>Nematocera</taxon>
        <taxon>Culicoidea</taxon>
        <taxon>Culicidae</taxon>
        <taxon>Culicinae</taxon>
        <taxon>Culicini</taxon>
        <taxon>Culex</taxon>
        <taxon>Culex</taxon>
    </lineage>
</organism>
<protein>
    <submittedName>
        <fullName evidence="16">Cytochrome P450 4F8</fullName>
    </submittedName>
</protein>
<evidence type="ECO:0000256" key="9">
    <source>
        <dbReference type="ARBA" id="ARBA00022848"/>
    </source>
</evidence>
<dbReference type="OMA" id="AMNAMKI"/>
<reference evidence="17" key="2">
    <citation type="submission" date="2020-05" db="UniProtKB">
        <authorList>
            <consortium name="EnsemblMetazoa"/>
        </authorList>
    </citation>
    <scope>IDENTIFICATION</scope>
    <source>
        <strain evidence="17">JHB</strain>
    </source>
</reference>
<evidence type="ECO:0000256" key="13">
    <source>
        <dbReference type="ARBA" id="ARBA00023136"/>
    </source>
</evidence>
<keyword evidence="13" id="KW-0472">Membrane</keyword>
<dbReference type="AlphaFoldDB" id="B0WK36"/>
<keyword evidence="12 15" id="KW-0503">Monooxygenase</keyword>
<dbReference type="GO" id="GO:0005506">
    <property type="term" value="F:iron ion binding"/>
    <property type="evidence" value="ECO:0007669"/>
    <property type="project" value="InterPro"/>
</dbReference>
<dbReference type="VEuPathDB" id="VectorBase:CPIJ007091"/>
<dbReference type="EnsemblMetazoa" id="CPIJ007091-RA">
    <property type="protein sequence ID" value="CPIJ007091-PA"/>
    <property type="gene ID" value="CPIJ007091"/>
</dbReference>
<dbReference type="KEGG" id="cqu:CpipJ_CPIJ007091"/>
<dbReference type="eggNOG" id="KOG0157">
    <property type="taxonomic scope" value="Eukaryota"/>
</dbReference>
<evidence type="ECO:0000256" key="3">
    <source>
        <dbReference type="ARBA" id="ARBA00004174"/>
    </source>
</evidence>
<dbReference type="GO" id="GO:0005789">
    <property type="term" value="C:endoplasmic reticulum membrane"/>
    <property type="evidence" value="ECO:0007669"/>
    <property type="project" value="UniProtKB-SubCell"/>
</dbReference>
<comment type="similarity">
    <text evidence="5 15">Belongs to the cytochrome P450 family.</text>
</comment>
<dbReference type="InterPro" id="IPR036396">
    <property type="entry name" value="Cyt_P450_sf"/>
</dbReference>
<sequence length="500" mass="57909">MVFIVLLSIVGALLVLQYLLLFYAARYSASIPTIQPSYPIVGNIPSFWGKSSKQALWAVVKSFQRVDRMGKLMIGPKPILLVNHPDLLQQILMRGDLHDKPFFYDFMRLGGGLITERDGKRWLMERKVLNPTFNTRMLTSFLPIMDARARKMVANLGTMADGRTVVDLLKYVGECTLEIVFNTTMGRNANELPGQREYVKHLDIIMTRLGERMMNVNQFLDIFYRMTSAYKSEHASRIFCNDFTDKIIRERRTELHEEQKMPQETDEFERKSLNFLDQILTIVREDGTSFTDQEISDNLYTMMSAAHETSALTVSYTCLLLAMHPKIQAKVIAEMNEVFYDSSVEITLDTLKQLEYTERVIKEVLRLLPAVPIGARQTNSELLLDGVQIPKNQILAFNCYNLHRRTDFWGPNPERFDPDRFLPEASQGRHPYAYIPFSAGLRNCIGMRYAMNSMRIMLLRILQEFEIGTDLKQTDLRFKFEITLKLVGPHSVWLKRRDKI</sequence>
<dbReference type="Proteomes" id="UP000002320">
    <property type="component" value="Unassembled WGS sequence"/>
</dbReference>
<evidence type="ECO:0000256" key="8">
    <source>
        <dbReference type="ARBA" id="ARBA00022824"/>
    </source>
</evidence>
<dbReference type="GO" id="GO:0020037">
    <property type="term" value="F:heme binding"/>
    <property type="evidence" value="ECO:0007669"/>
    <property type="project" value="InterPro"/>
</dbReference>
<dbReference type="PANTHER" id="PTHR24291">
    <property type="entry name" value="CYTOCHROME P450 FAMILY 4"/>
    <property type="match status" value="1"/>
</dbReference>
<keyword evidence="18" id="KW-1185">Reference proteome</keyword>
<comment type="subcellular location">
    <subcellularLocation>
        <location evidence="4">Endoplasmic reticulum membrane</location>
        <topology evidence="4">Peripheral membrane protein</topology>
    </subcellularLocation>
    <subcellularLocation>
        <location evidence="3">Microsome membrane</location>
        <topology evidence="3">Peripheral membrane protein</topology>
    </subcellularLocation>
</comment>
<accession>B0WK36</accession>
<evidence type="ECO:0000256" key="10">
    <source>
        <dbReference type="ARBA" id="ARBA00023002"/>
    </source>
</evidence>
<comment type="function">
    <text evidence="2">May be involved in the metabolism of insect hormones and in the breakdown of synthetic insecticides.</text>
</comment>
<keyword evidence="9" id="KW-0492">Microsome</keyword>
<dbReference type="VEuPathDB" id="VectorBase:CQUJHB006660"/>
<dbReference type="PROSITE" id="PS00086">
    <property type="entry name" value="CYTOCHROME_P450"/>
    <property type="match status" value="1"/>
</dbReference>
<evidence type="ECO:0000313" key="16">
    <source>
        <dbReference type="EMBL" id="EDS29596.1"/>
    </source>
</evidence>
<dbReference type="GO" id="GO:0004497">
    <property type="term" value="F:monooxygenase activity"/>
    <property type="evidence" value="ECO:0007669"/>
    <property type="project" value="UniProtKB-KW"/>
</dbReference>
<dbReference type="InParanoid" id="B0WK36"/>
<proteinExistence type="inferred from homology"/>
<evidence type="ECO:0000256" key="4">
    <source>
        <dbReference type="ARBA" id="ARBA00004406"/>
    </source>
</evidence>
<evidence type="ECO:0000256" key="5">
    <source>
        <dbReference type="ARBA" id="ARBA00010617"/>
    </source>
</evidence>
<evidence type="ECO:0000256" key="14">
    <source>
        <dbReference type="PIRSR" id="PIRSR602401-1"/>
    </source>
</evidence>
<dbReference type="SUPFAM" id="SSF48264">
    <property type="entry name" value="Cytochrome P450"/>
    <property type="match status" value="1"/>
</dbReference>
<dbReference type="Gene3D" id="1.10.630.10">
    <property type="entry name" value="Cytochrome P450"/>
    <property type="match status" value="1"/>
</dbReference>
<evidence type="ECO:0000256" key="11">
    <source>
        <dbReference type="ARBA" id="ARBA00023004"/>
    </source>
</evidence>
<evidence type="ECO:0000313" key="17">
    <source>
        <dbReference type="EnsemblMetazoa" id="CPIJ007091-PA"/>
    </source>
</evidence>
<reference evidence="16" key="1">
    <citation type="submission" date="2007-03" db="EMBL/GenBank/DDBJ databases">
        <title>Annotation of Culex pipiens quinquefasciatus.</title>
        <authorList>
            <consortium name="The Broad Institute Genome Sequencing Platform"/>
            <person name="Atkinson P.W."/>
            <person name="Hemingway J."/>
            <person name="Christensen B.M."/>
            <person name="Higgs S."/>
            <person name="Kodira C."/>
            <person name="Hannick L."/>
            <person name="Megy K."/>
            <person name="O'Leary S."/>
            <person name="Pearson M."/>
            <person name="Haas B.J."/>
            <person name="Mauceli E."/>
            <person name="Wortman J.R."/>
            <person name="Lee N.H."/>
            <person name="Guigo R."/>
            <person name="Stanke M."/>
            <person name="Alvarado L."/>
            <person name="Amedeo P."/>
            <person name="Antoine C.H."/>
            <person name="Arensburger P."/>
            <person name="Bidwell S.L."/>
            <person name="Crawford M."/>
            <person name="Camaro F."/>
            <person name="Devon K."/>
            <person name="Engels R."/>
            <person name="Hammond M."/>
            <person name="Howarth C."/>
            <person name="Koehrsen M."/>
            <person name="Lawson D."/>
            <person name="Montgomery P."/>
            <person name="Nene V."/>
            <person name="Nusbaum C."/>
            <person name="Puiu D."/>
            <person name="Romero-Severson J."/>
            <person name="Severson D.W."/>
            <person name="Shumway M."/>
            <person name="Sisk P."/>
            <person name="Stolte C."/>
            <person name="Zeng Q."/>
            <person name="Eisenstadt E."/>
            <person name="Fraser-Liggett C."/>
            <person name="Strausberg R."/>
            <person name="Galagan J."/>
            <person name="Birren B."/>
            <person name="Collins F.H."/>
        </authorList>
    </citation>
    <scope>NUCLEOTIDE SEQUENCE [LARGE SCALE GENOMIC DNA]</scope>
    <source>
        <strain evidence="16">JHB</strain>
    </source>
</reference>
<keyword evidence="11 14" id="KW-0408">Iron</keyword>
<comment type="cofactor">
    <cofactor evidence="1 14">
        <name>heme</name>
        <dbReference type="ChEBI" id="CHEBI:30413"/>
    </cofactor>
</comment>
<dbReference type="InterPro" id="IPR017972">
    <property type="entry name" value="Cyt_P450_CS"/>
</dbReference>
<evidence type="ECO:0000256" key="2">
    <source>
        <dbReference type="ARBA" id="ARBA00003690"/>
    </source>
</evidence>
<evidence type="ECO:0000256" key="6">
    <source>
        <dbReference type="ARBA" id="ARBA00022617"/>
    </source>
</evidence>
<gene>
    <name evidence="17" type="primary">6039461</name>
    <name evidence="16" type="ORF">CpipJ_CPIJ007091</name>
</gene>
<dbReference type="EMBL" id="DS231967">
    <property type="protein sequence ID" value="EDS29596.1"/>
    <property type="molecule type" value="Genomic_DNA"/>
</dbReference>
<keyword evidence="7 14" id="KW-0479">Metal-binding</keyword>
<dbReference type="Pfam" id="PF00067">
    <property type="entry name" value="p450"/>
    <property type="match status" value="1"/>
</dbReference>
<dbReference type="HOGENOM" id="CLU_001570_5_1_1"/>
<dbReference type="InterPro" id="IPR001128">
    <property type="entry name" value="Cyt_P450"/>
</dbReference>
<evidence type="ECO:0000256" key="1">
    <source>
        <dbReference type="ARBA" id="ARBA00001971"/>
    </source>
</evidence>
<evidence type="ECO:0000256" key="12">
    <source>
        <dbReference type="ARBA" id="ARBA00023033"/>
    </source>
</evidence>
<dbReference type="InterPro" id="IPR002401">
    <property type="entry name" value="Cyt_P450_E_grp-I"/>
</dbReference>
<keyword evidence="6 14" id="KW-0349">Heme</keyword>
<feature type="binding site" description="axial binding residue" evidence="14">
    <location>
        <position position="444"/>
    </location>
    <ligand>
        <name>heme</name>
        <dbReference type="ChEBI" id="CHEBI:30413"/>
    </ligand>
    <ligandPart>
        <name>Fe</name>
        <dbReference type="ChEBI" id="CHEBI:18248"/>
    </ligandPart>
</feature>
<dbReference type="PRINTS" id="PR00385">
    <property type="entry name" value="P450"/>
</dbReference>
<dbReference type="InterPro" id="IPR050196">
    <property type="entry name" value="Cytochrome_P450_Monoox"/>
</dbReference>
<dbReference type="CDD" id="cd11057">
    <property type="entry name" value="CYP313-like"/>
    <property type="match status" value="1"/>
</dbReference>
<dbReference type="OrthoDB" id="7754939at2759"/>
<dbReference type="PANTHER" id="PTHR24291:SF189">
    <property type="entry name" value="CYTOCHROME P450 4C3-RELATED"/>
    <property type="match status" value="1"/>
</dbReference>
<evidence type="ECO:0000313" key="18">
    <source>
        <dbReference type="Proteomes" id="UP000002320"/>
    </source>
</evidence>
<keyword evidence="8" id="KW-0256">Endoplasmic reticulum</keyword>
<name>B0WK36_CULQU</name>
<evidence type="ECO:0000256" key="15">
    <source>
        <dbReference type="RuleBase" id="RU000461"/>
    </source>
</evidence>
<evidence type="ECO:0000256" key="7">
    <source>
        <dbReference type="ARBA" id="ARBA00022723"/>
    </source>
</evidence>
<keyword evidence="10 15" id="KW-0560">Oxidoreductase</keyword>